<protein>
    <recommendedName>
        <fullName evidence="1">Pre-C2HC domain-containing protein</fullName>
    </recommendedName>
</protein>
<comment type="caution">
    <text evidence="2">The sequence shown here is derived from an EMBL/GenBank/DDBJ whole genome shotgun (WGS) entry which is preliminary data.</text>
</comment>
<evidence type="ECO:0000313" key="3">
    <source>
        <dbReference type="Proteomes" id="UP000499080"/>
    </source>
</evidence>
<reference evidence="2 3" key="1">
    <citation type="journal article" date="2019" name="Sci. Rep.">
        <title>Orb-weaving spider Araneus ventricosus genome elucidates the spidroin gene catalogue.</title>
        <authorList>
            <person name="Kono N."/>
            <person name="Nakamura H."/>
            <person name="Ohtoshi R."/>
            <person name="Moran D.A.P."/>
            <person name="Shinohara A."/>
            <person name="Yoshida Y."/>
            <person name="Fujiwara M."/>
            <person name="Mori M."/>
            <person name="Tomita M."/>
            <person name="Arakawa K."/>
        </authorList>
    </citation>
    <scope>NUCLEOTIDE SEQUENCE [LARGE SCALE GENOMIC DNA]</scope>
</reference>
<dbReference type="AlphaFoldDB" id="A0A4Y2EHN0"/>
<gene>
    <name evidence="2" type="ORF">AVEN_25373_1</name>
</gene>
<dbReference type="Proteomes" id="UP000499080">
    <property type="component" value="Unassembled WGS sequence"/>
</dbReference>
<evidence type="ECO:0000259" key="1">
    <source>
        <dbReference type="Pfam" id="PF07530"/>
    </source>
</evidence>
<name>A0A4Y2EHN0_ARAVE</name>
<dbReference type="InterPro" id="IPR006579">
    <property type="entry name" value="Pre_C2HC_dom"/>
</dbReference>
<evidence type="ECO:0000313" key="2">
    <source>
        <dbReference type="EMBL" id="GBM27759.1"/>
    </source>
</evidence>
<feature type="domain" description="Pre-C2HC" evidence="1">
    <location>
        <begin position="153"/>
        <end position="192"/>
    </location>
</feature>
<proteinExistence type="predicted"/>
<accession>A0A4Y2EHN0</accession>
<organism evidence="2 3">
    <name type="scientific">Araneus ventricosus</name>
    <name type="common">Orbweaver spider</name>
    <name type="synonym">Epeira ventricosa</name>
    <dbReference type="NCBI Taxonomy" id="182803"/>
    <lineage>
        <taxon>Eukaryota</taxon>
        <taxon>Metazoa</taxon>
        <taxon>Ecdysozoa</taxon>
        <taxon>Arthropoda</taxon>
        <taxon>Chelicerata</taxon>
        <taxon>Arachnida</taxon>
        <taxon>Araneae</taxon>
        <taxon>Araneomorphae</taxon>
        <taxon>Entelegynae</taxon>
        <taxon>Araneoidea</taxon>
        <taxon>Araneidae</taxon>
        <taxon>Araneus</taxon>
    </lineage>
</organism>
<dbReference type="EMBL" id="BGPR01000593">
    <property type="protein sequence ID" value="GBM27759.1"/>
    <property type="molecule type" value="Genomic_DNA"/>
</dbReference>
<sequence length="201" mass="22818">MQLRKMNELVQATAPPATTENMEVEFQLVSPRKAAEHPCPLKTTSSIKVGNRFQSLTDIPALTETKSYPATINLKLRATFKTLVKEIAENFLGTENNLIYGYINIKATSEENPQKIIQLLMEKKEKFILLEASVDRPIKVVLKGLHAETNTTDIVEDLQSKGFTVNRISQMRNYKLQKPLDMFLIEIKKAGHFQNSLISRN</sequence>
<dbReference type="Pfam" id="PF07530">
    <property type="entry name" value="PRE_C2HC"/>
    <property type="match status" value="1"/>
</dbReference>
<keyword evidence="3" id="KW-1185">Reference proteome</keyword>
<dbReference type="OrthoDB" id="6434386at2759"/>